<organism evidence="2 3">
    <name type="scientific">Novosphingobium album</name>
    <name type="common">ex Liu et al. 2023</name>
    <dbReference type="NCBI Taxonomy" id="3031130"/>
    <lineage>
        <taxon>Bacteria</taxon>
        <taxon>Pseudomonadati</taxon>
        <taxon>Pseudomonadota</taxon>
        <taxon>Alphaproteobacteria</taxon>
        <taxon>Sphingomonadales</taxon>
        <taxon>Sphingomonadaceae</taxon>
        <taxon>Novosphingobium</taxon>
    </lineage>
</organism>
<dbReference type="PANTHER" id="PTHR43000">
    <property type="entry name" value="DTDP-D-GLUCOSE 4,6-DEHYDRATASE-RELATED"/>
    <property type="match status" value="1"/>
</dbReference>
<dbReference type="Pfam" id="PF16363">
    <property type="entry name" value="GDP_Man_Dehyd"/>
    <property type="match status" value="1"/>
</dbReference>
<dbReference type="RefSeq" id="WP_275228432.1">
    <property type="nucleotide sequence ID" value="NZ_JARESE010000036.1"/>
</dbReference>
<dbReference type="InterPro" id="IPR013445">
    <property type="entry name" value="CDP_4_6_deHydtase"/>
</dbReference>
<dbReference type="Proteomes" id="UP001216253">
    <property type="component" value="Unassembled WGS sequence"/>
</dbReference>
<dbReference type="InterPro" id="IPR036291">
    <property type="entry name" value="NAD(P)-bd_dom_sf"/>
</dbReference>
<dbReference type="InterPro" id="IPR016040">
    <property type="entry name" value="NAD(P)-bd_dom"/>
</dbReference>
<accession>A0ABT5WR74</accession>
<comment type="caution">
    <text evidence="2">The sequence shown here is derived from an EMBL/GenBank/DDBJ whole genome shotgun (WGS) entry which is preliminary data.</text>
</comment>
<protein>
    <submittedName>
        <fullName evidence="2">CDP-glucose 4,6-dehydratase</fullName>
        <ecNumber evidence="2">4.2.1.45</ecNumber>
    </submittedName>
</protein>
<dbReference type="GO" id="GO:0047733">
    <property type="term" value="F:CDP-glucose 4,6-dehydratase activity"/>
    <property type="evidence" value="ECO:0007669"/>
    <property type="project" value="UniProtKB-EC"/>
</dbReference>
<dbReference type="Gene3D" id="3.40.50.720">
    <property type="entry name" value="NAD(P)-binding Rossmann-like Domain"/>
    <property type="match status" value="1"/>
</dbReference>
<dbReference type="EMBL" id="JARESE010000036">
    <property type="protein sequence ID" value="MDE8652349.1"/>
    <property type="molecule type" value="Genomic_DNA"/>
</dbReference>
<proteinExistence type="predicted"/>
<dbReference type="EC" id="4.2.1.45" evidence="2"/>
<evidence type="ECO:0000259" key="1">
    <source>
        <dbReference type="Pfam" id="PF16363"/>
    </source>
</evidence>
<evidence type="ECO:0000313" key="3">
    <source>
        <dbReference type="Proteomes" id="UP001216253"/>
    </source>
</evidence>
<keyword evidence="2" id="KW-0456">Lyase</keyword>
<reference evidence="2 3" key="1">
    <citation type="submission" date="2023-03" db="EMBL/GenBank/DDBJ databases">
        <title>NovoSphingobium album sp. nov. isolated from polycyclic aromatic hydrocarbons- and heavy-metal polluted soil.</title>
        <authorList>
            <person name="Liu Z."/>
            <person name="Wang K."/>
        </authorList>
    </citation>
    <scope>NUCLEOTIDE SEQUENCE [LARGE SCALE GENOMIC DNA]</scope>
    <source>
        <strain evidence="2 3">H3SJ31-1</strain>
    </source>
</reference>
<feature type="domain" description="NAD(P)-binding" evidence="1">
    <location>
        <begin position="13"/>
        <end position="321"/>
    </location>
</feature>
<gene>
    <name evidence="2" type="primary">rfbG</name>
    <name evidence="2" type="ORF">PYV00_11600</name>
</gene>
<keyword evidence="3" id="KW-1185">Reference proteome</keyword>
<dbReference type="NCBIfam" id="TIGR02622">
    <property type="entry name" value="CDP_4_6_dhtase"/>
    <property type="match status" value="1"/>
</dbReference>
<dbReference type="Gene3D" id="3.90.25.10">
    <property type="entry name" value="UDP-galactose 4-epimerase, domain 1"/>
    <property type="match status" value="1"/>
</dbReference>
<dbReference type="CDD" id="cd05252">
    <property type="entry name" value="CDP_GD_SDR_e"/>
    <property type="match status" value="1"/>
</dbReference>
<evidence type="ECO:0000313" key="2">
    <source>
        <dbReference type="EMBL" id="MDE8652349.1"/>
    </source>
</evidence>
<name>A0ABT5WR74_9SPHN</name>
<dbReference type="SUPFAM" id="SSF51735">
    <property type="entry name" value="NAD(P)-binding Rossmann-fold domains"/>
    <property type="match status" value="1"/>
</dbReference>
<sequence>MEALVSWAGRRVLVTGHTGFKGSWLALWLDAMGADVTGFALPAPTQPSLFETARIAERLRHIEGDVRDPAALAAAFAAARPEVVFHLAAQPLVRLSYDDPAGTYATNVMGTVNVLEAARAAPGVRAIVAVTSDKCYENREWIWPYRETDPMGGHDPYSSSKGCAELVVAAWRRSFFAGEGAPALASARAGNVIGGGDWAADRLVPDLVRAFAAGAAPLIRNPQAVRPWQHVLEALGGYILLAEHLLTGDRTFAEGWNFGPSDEDARPVAWIVERMRAAWGDAGAMVPDRGPRPHEAGLLRLDSAKARAALGWQPRLRLETALDWIVDWHKQVDAGADARAVTLAQIAAYRALAGGGSQENARAA</sequence>